<evidence type="ECO:0000313" key="3">
    <source>
        <dbReference type="Proteomes" id="UP000772181"/>
    </source>
</evidence>
<protein>
    <recommendedName>
        <fullName evidence="1">Rubrerythrin diiron-binding domain-containing protein</fullName>
    </recommendedName>
</protein>
<organism evidence="2 3">
    <name type="scientific">Tectimicrobiota bacterium</name>
    <dbReference type="NCBI Taxonomy" id="2528274"/>
    <lineage>
        <taxon>Bacteria</taxon>
        <taxon>Pseudomonadati</taxon>
        <taxon>Nitrospinota/Tectimicrobiota group</taxon>
        <taxon>Candidatus Tectimicrobiota</taxon>
    </lineage>
</organism>
<reference evidence="2" key="1">
    <citation type="submission" date="2020-07" db="EMBL/GenBank/DDBJ databases">
        <title>Huge and variable diversity of episymbiotic CPR bacteria and DPANN archaea in groundwater ecosystems.</title>
        <authorList>
            <person name="He C.Y."/>
            <person name="Keren R."/>
            <person name="Whittaker M."/>
            <person name="Farag I.F."/>
            <person name="Doudna J."/>
            <person name="Cate J.H.D."/>
            <person name="Banfield J.F."/>
        </authorList>
    </citation>
    <scope>NUCLEOTIDE SEQUENCE</scope>
    <source>
        <strain evidence="2">NC_groundwater_1482_Ag_S-0.65um_47_24</strain>
    </source>
</reference>
<dbReference type="Pfam" id="PF02915">
    <property type="entry name" value="Rubrerythrin"/>
    <property type="match status" value="1"/>
</dbReference>
<gene>
    <name evidence="2" type="ORF">HY730_04735</name>
</gene>
<dbReference type="GO" id="GO:0016491">
    <property type="term" value="F:oxidoreductase activity"/>
    <property type="evidence" value="ECO:0007669"/>
    <property type="project" value="InterPro"/>
</dbReference>
<proteinExistence type="predicted"/>
<dbReference type="GO" id="GO:0046872">
    <property type="term" value="F:metal ion binding"/>
    <property type="evidence" value="ECO:0007669"/>
    <property type="project" value="InterPro"/>
</dbReference>
<dbReference type="AlphaFoldDB" id="A0A933GNA1"/>
<dbReference type="EMBL" id="JACQWF010000218">
    <property type="protein sequence ID" value="MBI4595670.1"/>
    <property type="molecule type" value="Genomic_DNA"/>
</dbReference>
<sequence length="80" mass="9668">MQVDREEIRKAVAEDSGLLEIIRFAMDKERDAQELYEDGYRYANNKTAKELFRVLLEEEIMHEKRLEKVYKEIKDFLNRG</sequence>
<feature type="domain" description="Rubrerythrin diiron-binding" evidence="1">
    <location>
        <begin position="17"/>
        <end position="70"/>
    </location>
</feature>
<comment type="caution">
    <text evidence="2">The sequence shown here is derived from an EMBL/GenBank/DDBJ whole genome shotgun (WGS) entry which is preliminary data.</text>
</comment>
<dbReference type="InterPro" id="IPR009078">
    <property type="entry name" value="Ferritin-like_SF"/>
</dbReference>
<accession>A0A933GNA1</accession>
<name>A0A933GNA1_UNCTE</name>
<dbReference type="Gene3D" id="1.20.1260.10">
    <property type="match status" value="1"/>
</dbReference>
<evidence type="ECO:0000259" key="1">
    <source>
        <dbReference type="Pfam" id="PF02915"/>
    </source>
</evidence>
<dbReference type="Proteomes" id="UP000772181">
    <property type="component" value="Unassembled WGS sequence"/>
</dbReference>
<evidence type="ECO:0000313" key="2">
    <source>
        <dbReference type="EMBL" id="MBI4595670.1"/>
    </source>
</evidence>
<dbReference type="InterPro" id="IPR003251">
    <property type="entry name" value="Rr_diiron-bd_dom"/>
</dbReference>
<dbReference type="SUPFAM" id="SSF47240">
    <property type="entry name" value="Ferritin-like"/>
    <property type="match status" value="1"/>
</dbReference>
<dbReference type="InterPro" id="IPR012347">
    <property type="entry name" value="Ferritin-like"/>
</dbReference>